<evidence type="ECO:0000259" key="2">
    <source>
        <dbReference type="Pfam" id="PF09992"/>
    </source>
</evidence>
<comment type="caution">
    <text evidence="3">The sequence shown here is derived from an EMBL/GenBank/DDBJ whole genome shotgun (WGS) entry which is preliminary data.</text>
</comment>
<evidence type="ECO:0000313" key="4">
    <source>
        <dbReference type="Proteomes" id="UP000033980"/>
    </source>
</evidence>
<proteinExistence type="predicted"/>
<dbReference type="Pfam" id="PF09992">
    <property type="entry name" value="NAGPA"/>
    <property type="match status" value="1"/>
</dbReference>
<dbReference type="AlphaFoldDB" id="A0A0G1D3P4"/>
<gene>
    <name evidence="3" type="ORF">UV68_C0047G0001</name>
</gene>
<protein>
    <recommendedName>
        <fullName evidence="2">Phosphodiester glycosidase domain-containing protein</fullName>
    </recommendedName>
</protein>
<accession>A0A0G1D3P4</accession>
<dbReference type="Proteomes" id="UP000033980">
    <property type="component" value="Unassembled WGS sequence"/>
</dbReference>
<evidence type="ECO:0000313" key="3">
    <source>
        <dbReference type="EMBL" id="KKS92324.1"/>
    </source>
</evidence>
<dbReference type="InterPro" id="IPR018711">
    <property type="entry name" value="NAGPA"/>
</dbReference>
<keyword evidence="1" id="KW-0812">Transmembrane</keyword>
<dbReference type="EMBL" id="LCFK01000047">
    <property type="protein sequence ID" value="KKS92324.1"/>
    <property type="molecule type" value="Genomic_DNA"/>
</dbReference>
<feature type="domain" description="Phosphodiester glycosidase" evidence="2">
    <location>
        <begin position="235"/>
        <end position="403"/>
    </location>
</feature>
<name>A0A0G1D3P4_9BACT</name>
<sequence length="406" mass="44053">MKRKGKKKALGNNYVFGIMVIVLISIVSVFWLKRNDVPVVTPLTSEEVETQDKEAERINKMIYDTDVELMRLGNEDLKKTGGKNQQMFNKLRTNLQMATDSYENLLDLRYNGIRVNTEEERFADLLSAARIGDVKMTDETLSNLLSSLSTQKNLMYVRAVVAAGPSIPASVPAINQAPGSGYRRQKVTVGGRSYLVDIQAADLNSTKVIVDTASDGTCTDNCPVLPLGTYVSRSGAYAGVNGTYFCPDTYPSCAGKKNSFDILVMNKNKVYFNSDNNVFSTVPAAIFSPGSARFVTTSREWGRDTGVDSVIANRPLLTFNGAIMTGGGEAKENIRGNRSFVGSTGNTVYIGVVRSASIVEVAKVLQTIGVQNAINLDNGGSTAFWSGGYKAGPGRRIPNAVLFVQR</sequence>
<organism evidence="3 4">
    <name type="scientific">Candidatus Collierbacteria bacterium GW2011_GWC2_43_12</name>
    <dbReference type="NCBI Taxonomy" id="1618390"/>
    <lineage>
        <taxon>Bacteria</taxon>
        <taxon>Candidatus Collieribacteriota</taxon>
    </lineage>
</organism>
<keyword evidence="1" id="KW-1133">Transmembrane helix</keyword>
<feature type="transmembrane region" description="Helical" evidence="1">
    <location>
        <begin position="12"/>
        <end position="32"/>
    </location>
</feature>
<evidence type="ECO:0000256" key="1">
    <source>
        <dbReference type="SAM" id="Phobius"/>
    </source>
</evidence>
<reference evidence="3 4" key="1">
    <citation type="journal article" date="2015" name="Nature">
        <title>rRNA introns, odd ribosomes, and small enigmatic genomes across a large radiation of phyla.</title>
        <authorList>
            <person name="Brown C.T."/>
            <person name="Hug L.A."/>
            <person name="Thomas B.C."/>
            <person name="Sharon I."/>
            <person name="Castelle C.J."/>
            <person name="Singh A."/>
            <person name="Wilkins M.J."/>
            <person name="Williams K.H."/>
            <person name="Banfield J.F."/>
        </authorList>
    </citation>
    <scope>NUCLEOTIDE SEQUENCE [LARGE SCALE GENOMIC DNA]</scope>
</reference>
<keyword evidence="1" id="KW-0472">Membrane</keyword>